<evidence type="ECO:0000256" key="1">
    <source>
        <dbReference type="SAM" id="SignalP"/>
    </source>
</evidence>
<feature type="signal peptide" evidence="1">
    <location>
        <begin position="1"/>
        <end position="23"/>
    </location>
</feature>
<dbReference type="SUPFAM" id="SSF49373">
    <property type="entry name" value="Invasin/intimin cell-adhesion fragments"/>
    <property type="match status" value="1"/>
</dbReference>
<evidence type="ECO:0000313" key="2">
    <source>
        <dbReference type="EMBL" id="TEU26385.1"/>
    </source>
</evidence>
<dbReference type="InterPro" id="IPR013783">
    <property type="entry name" value="Ig-like_fold"/>
</dbReference>
<keyword evidence="1" id="KW-0732">Signal</keyword>
<dbReference type="RefSeq" id="WP_134263228.1">
    <property type="nucleotide sequence ID" value="NZ_CP061596.1"/>
</dbReference>
<accession>A0A5E9PDF5</accession>
<evidence type="ECO:0000313" key="3">
    <source>
        <dbReference type="Proteomes" id="UP000297445"/>
    </source>
</evidence>
<gene>
    <name evidence="2" type="ORF">E2R16_14975</name>
</gene>
<name>A0A5E9PDF5_9GAMM</name>
<dbReference type="EMBL" id="SNSA01000007">
    <property type="protein sequence ID" value="TEU26385.1"/>
    <property type="molecule type" value="Genomic_DNA"/>
</dbReference>
<dbReference type="Gene3D" id="2.60.40.10">
    <property type="entry name" value="Immunoglobulins"/>
    <property type="match status" value="1"/>
</dbReference>
<sequence length="494" mass="51769">MKSMYKKQLTLKLSAIAVSIMLASCGGGGGDGYYQSGSSNSSNSSSGSDNSGSQQVANAAALKIELDKLSVAATNDTLTVTVRALDANKGGIAGAKVTLNIDDPTNNVIIEGTSVQTTDAAGNAVYIIKTPKTSSSINDLVKNGFKLRASTNNGSLTQEQTVTVTGSNSTVEADTTSIVLFDATKTSLNVRGDQTTVTLTAVDANGATLANQAITLKVTNSVSNGVRFTPNATQTDANGQISYTLSFNENQRSSSYSAAQFVTDDLVLEANFGQSTKIYTYKLDVVNSDVPVAVGAISVAYNPTTMEDSSDGVYYYKNISVQVTDVDGKPIPNQDVTMGVNALAYYKGQFAFVDTSTPADGKPDEYLPVSRVACTSPVQAVNVNGEVINQLKPLKENSTVQVVSYINSAGTAATNNKYTTDGNGRFDLKIQYPKMYASWLTVQLTAKSTVSGSLLKGSTSLTLGYLTKDVTVSDLIAPNILSPYGTDPNCSNGN</sequence>
<dbReference type="Proteomes" id="UP000297445">
    <property type="component" value="Unassembled WGS sequence"/>
</dbReference>
<evidence type="ECO:0008006" key="4">
    <source>
        <dbReference type="Google" id="ProtNLM"/>
    </source>
</evidence>
<proteinExistence type="predicted"/>
<dbReference type="InterPro" id="IPR008964">
    <property type="entry name" value="Invasin/intimin_cell_adhesion"/>
</dbReference>
<dbReference type="PROSITE" id="PS51257">
    <property type="entry name" value="PROKAR_LIPOPROTEIN"/>
    <property type="match status" value="1"/>
</dbReference>
<reference evidence="2 3" key="1">
    <citation type="submission" date="2019-03" db="EMBL/GenBank/DDBJ databases">
        <title>Draft genome sequence of an environmental Acinetobacter seifertii from Brazil.</title>
        <authorList>
            <person name="Furlan J.P.R."/>
            <person name="Stehling E.G."/>
        </authorList>
    </citation>
    <scope>NUCLEOTIDE SEQUENCE [LARGE SCALE GENOMIC DNA]</scope>
    <source>
        <strain evidence="2 3">SAb133</strain>
    </source>
</reference>
<feature type="chain" id="PRO_5023140214" description="Ig-like domain-containing protein" evidence="1">
    <location>
        <begin position="24"/>
        <end position="494"/>
    </location>
</feature>
<organism evidence="2 3">
    <name type="scientific">Acinetobacter seifertii</name>
    <dbReference type="NCBI Taxonomy" id="1530123"/>
    <lineage>
        <taxon>Bacteria</taxon>
        <taxon>Pseudomonadati</taxon>
        <taxon>Pseudomonadota</taxon>
        <taxon>Gammaproteobacteria</taxon>
        <taxon>Moraxellales</taxon>
        <taxon>Moraxellaceae</taxon>
        <taxon>Acinetobacter</taxon>
        <taxon>Acinetobacter calcoaceticus/baumannii complex</taxon>
    </lineage>
</organism>
<dbReference type="AlphaFoldDB" id="A0A5E9PDF5"/>
<protein>
    <recommendedName>
        <fullName evidence="4">Ig-like domain-containing protein</fullName>
    </recommendedName>
</protein>
<comment type="caution">
    <text evidence="2">The sequence shown here is derived from an EMBL/GenBank/DDBJ whole genome shotgun (WGS) entry which is preliminary data.</text>
</comment>